<organism evidence="2 3">
    <name type="scientific">Herbiconiux daphne</name>
    <dbReference type="NCBI Taxonomy" id="2970914"/>
    <lineage>
        <taxon>Bacteria</taxon>
        <taxon>Bacillati</taxon>
        <taxon>Actinomycetota</taxon>
        <taxon>Actinomycetes</taxon>
        <taxon>Micrococcales</taxon>
        <taxon>Microbacteriaceae</taxon>
        <taxon>Herbiconiux</taxon>
    </lineage>
</organism>
<feature type="compositionally biased region" description="Acidic residues" evidence="1">
    <location>
        <begin position="101"/>
        <end position="129"/>
    </location>
</feature>
<dbReference type="Proteomes" id="UP001165586">
    <property type="component" value="Unassembled WGS sequence"/>
</dbReference>
<dbReference type="SUPFAM" id="SSF56826">
    <property type="entry name" value="Upper collar protein gp10 (connector protein)"/>
    <property type="match status" value="1"/>
</dbReference>
<comment type="caution">
    <text evidence="2">The sequence shown here is derived from an EMBL/GenBank/DDBJ whole genome shotgun (WGS) entry which is preliminary data.</text>
</comment>
<feature type="compositionally biased region" description="Polar residues" evidence="1">
    <location>
        <begin position="86"/>
        <end position="100"/>
    </location>
</feature>
<sequence length="172" mass="19123">IENQQYLKASLNNEVGISANFNLKRERLVSSEVEQNEDGLFPLVYNMLANRLNAAALLNQMYGLTVDVDFGSVWADKQKELVDGNPENNTEPDNQPTTETPEPDNQQEPDSSEETNQEQEQAGDDNGDGDGERGQSPDTETETGEEVETEVEPEPLIVDPENPVEEESNVRD</sequence>
<dbReference type="EMBL" id="JANLCJ010000735">
    <property type="protein sequence ID" value="MCS5737465.1"/>
    <property type="molecule type" value="Genomic_DNA"/>
</dbReference>
<protein>
    <submittedName>
        <fullName evidence="2">Uncharacterized protein</fullName>
    </submittedName>
</protein>
<dbReference type="Pfam" id="PF05352">
    <property type="entry name" value="Phage_connector"/>
    <property type="match status" value="1"/>
</dbReference>
<dbReference type="InterPro" id="IPR008016">
    <property type="entry name" value="Gp10"/>
</dbReference>
<dbReference type="RefSeq" id="WP_259543873.1">
    <property type="nucleotide sequence ID" value="NZ_JANLCJ010000735.1"/>
</dbReference>
<proteinExistence type="predicted"/>
<feature type="region of interest" description="Disordered" evidence="1">
    <location>
        <begin position="79"/>
        <end position="172"/>
    </location>
</feature>
<dbReference type="InterPro" id="IPR036199">
    <property type="entry name" value="Gp10_sf"/>
</dbReference>
<evidence type="ECO:0000256" key="1">
    <source>
        <dbReference type="SAM" id="MobiDB-lite"/>
    </source>
</evidence>
<feature type="compositionally biased region" description="Acidic residues" evidence="1">
    <location>
        <begin position="139"/>
        <end position="153"/>
    </location>
</feature>
<gene>
    <name evidence="2" type="ORF">N1032_27420</name>
</gene>
<evidence type="ECO:0000313" key="2">
    <source>
        <dbReference type="EMBL" id="MCS5737465.1"/>
    </source>
</evidence>
<reference evidence="2" key="1">
    <citation type="submission" date="2022-08" db="EMBL/GenBank/DDBJ databases">
        <authorList>
            <person name="Deng Y."/>
            <person name="Han X.-F."/>
            <person name="Zhang Y.-Q."/>
        </authorList>
    </citation>
    <scope>NUCLEOTIDE SEQUENCE</scope>
    <source>
        <strain evidence="2">CPCC 203386</strain>
    </source>
</reference>
<keyword evidence="3" id="KW-1185">Reference proteome</keyword>
<feature type="compositionally biased region" description="Acidic residues" evidence="1">
    <location>
        <begin position="162"/>
        <end position="172"/>
    </location>
</feature>
<accession>A0ABT2HBZ2</accession>
<name>A0ABT2HBZ2_9MICO</name>
<feature type="non-terminal residue" evidence="2">
    <location>
        <position position="1"/>
    </location>
</feature>
<evidence type="ECO:0000313" key="3">
    <source>
        <dbReference type="Proteomes" id="UP001165586"/>
    </source>
</evidence>